<evidence type="ECO:0000256" key="2">
    <source>
        <dbReference type="ARBA" id="ARBA00009477"/>
    </source>
</evidence>
<reference evidence="11 12" key="1">
    <citation type="submission" date="2017-10" db="EMBL/GenBank/DDBJ databases">
        <title>Bifidobacterium xylocopum sp. nov. and Bifidobacterium aemilianum sp. nov., from the carpenter bee (Xylocopa violacea) digestive tract.</title>
        <authorList>
            <person name="Alberoni D."/>
            <person name="Baffoni L."/>
            <person name="Di Gioia D."/>
            <person name="Gaggia F."/>
            <person name="Biavati B."/>
        </authorList>
    </citation>
    <scope>NUCLEOTIDE SEQUENCE [LARGE SCALE GENOMIC DNA]</scope>
    <source>
        <strain evidence="11 12">XV10</strain>
    </source>
</reference>
<dbReference type="Pfam" id="PF25887">
    <property type="entry name" value="HB_LcnD"/>
    <property type="match status" value="1"/>
</dbReference>
<dbReference type="InterPro" id="IPR058795">
    <property type="entry name" value="LcnD_C"/>
</dbReference>
<dbReference type="InterPro" id="IPR005696">
    <property type="entry name" value="MesE/LcnD"/>
</dbReference>
<evidence type="ECO:0000259" key="10">
    <source>
        <dbReference type="Pfam" id="PF25940"/>
    </source>
</evidence>
<dbReference type="InterPro" id="IPR058794">
    <property type="entry name" value="HB_LcnD"/>
</dbReference>
<keyword evidence="4 7" id="KW-0812">Transmembrane</keyword>
<gene>
    <name evidence="11" type="ORF">CRD60_05140</name>
</gene>
<keyword evidence="5 7" id="KW-1133">Transmembrane helix</keyword>
<dbReference type="InterPro" id="IPR058786">
    <property type="entry name" value="BSH_LcnD"/>
</dbReference>
<dbReference type="GO" id="GO:0016020">
    <property type="term" value="C:membrane"/>
    <property type="evidence" value="ECO:0007669"/>
    <property type="project" value="UniProtKB-SubCell"/>
</dbReference>
<protein>
    <recommendedName>
        <fullName evidence="13">Bacteriocin secretion accessory protein</fullName>
    </recommendedName>
</protein>
<keyword evidence="6 7" id="KW-0472">Membrane</keyword>
<dbReference type="Pfam" id="PF25940">
    <property type="entry name" value="LcnD_C"/>
    <property type="match status" value="1"/>
</dbReference>
<comment type="caution">
    <text evidence="11">The sequence shown here is derived from an EMBL/GenBank/DDBJ whole genome shotgun (WGS) entry which is preliminary data.</text>
</comment>
<dbReference type="InterPro" id="IPR050739">
    <property type="entry name" value="MFP"/>
</dbReference>
<accession>A0A366K8F6</accession>
<evidence type="ECO:0008006" key="13">
    <source>
        <dbReference type="Google" id="ProtNLM"/>
    </source>
</evidence>
<proteinExistence type="inferred from homology"/>
<keyword evidence="12" id="KW-1185">Reference proteome</keyword>
<dbReference type="Gene3D" id="2.40.30.170">
    <property type="match status" value="1"/>
</dbReference>
<feature type="domain" description="LcnD-like long helical bundle" evidence="8">
    <location>
        <begin position="99"/>
        <end position="307"/>
    </location>
</feature>
<dbReference type="EMBL" id="PDCG01000003">
    <property type="protein sequence ID" value="RBP97954.1"/>
    <property type="molecule type" value="Genomic_DNA"/>
</dbReference>
<comment type="similarity">
    <text evidence="2">Belongs to the membrane fusion protein (MFP) (TC 8.A.1) family.</text>
</comment>
<feature type="domain" description="LcnD-like C-terminal" evidence="10">
    <location>
        <begin position="351"/>
        <end position="439"/>
    </location>
</feature>
<keyword evidence="3" id="KW-0813">Transport</keyword>
<organism evidence="11 12">
    <name type="scientific">Bifidobacterium aemilianum</name>
    <dbReference type="NCBI Taxonomy" id="2493120"/>
    <lineage>
        <taxon>Bacteria</taxon>
        <taxon>Bacillati</taxon>
        <taxon>Actinomycetota</taxon>
        <taxon>Actinomycetes</taxon>
        <taxon>Bifidobacteriales</taxon>
        <taxon>Bifidobacteriaceae</taxon>
        <taxon>Bifidobacterium</taxon>
    </lineage>
</organism>
<name>A0A366K8F6_9BIFI</name>
<dbReference type="RefSeq" id="WP_113860203.1">
    <property type="nucleotide sequence ID" value="NZ_PDCG01000003.1"/>
</dbReference>
<comment type="subcellular location">
    <subcellularLocation>
        <location evidence="1">Membrane</location>
        <topology evidence="1">Single-pass membrane protein</topology>
    </subcellularLocation>
</comment>
<evidence type="ECO:0000256" key="4">
    <source>
        <dbReference type="ARBA" id="ARBA00022692"/>
    </source>
</evidence>
<sequence>MNDKEFLESSEYYSRRYDNFSSLVIIPIFCLVVAMLIFSVIGRREITVKSVGEIGPAKITALIQSTSGQSIIVNNLVENKAIHKGDLLLVYENAHNSIQLDDLQHQLDITNQRYEILQLLKSGIQNDSSPFLDPDEFGYSSQLEDYRAQVQSLKTEDSQKHEFVENQNQSVALTRLAIEGQIAYNKNLVEKYEELENAVNGESALSESNPFSSSYKAYQSQITNDPAEKDVISSQLISQIDSAVQKLNGAIDSLQLQLVSSSFQPNQMNTQSKLTQLKAEFLLNADKEITNISATKLEIQTQIALAQITNAKASVTAQADGIIHLNEEVRGMSKIPEGTIIGQIYPNLNEKTRLNITLEIPVSDIVSVQLGQVVRLSNYRHSGKPLILTGEICSIAASPTRTKQGNYYKVIAATTLKQEQLKQVRYGYEGKTVIVTGNKSFFNYYKDLMLHED</sequence>
<feature type="domain" description="LcnD-like barrel-sandwich hybrid" evidence="9">
    <location>
        <begin position="59"/>
        <end position="346"/>
    </location>
</feature>
<evidence type="ECO:0000313" key="11">
    <source>
        <dbReference type="EMBL" id="RBP97954.1"/>
    </source>
</evidence>
<evidence type="ECO:0000256" key="6">
    <source>
        <dbReference type="ARBA" id="ARBA00023136"/>
    </source>
</evidence>
<evidence type="ECO:0000259" key="8">
    <source>
        <dbReference type="Pfam" id="PF25887"/>
    </source>
</evidence>
<evidence type="ECO:0000259" key="9">
    <source>
        <dbReference type="Pfam" id="PF25935"/>
    </source>
</evidence>
<dbReference type="OrthoDB" id="9810980at2"/>
<evidence type="ECO:0000256" key="1">
    <source>
        <dbReference type="ARBA" id="ARBA00004167"/>
    </source>
</evidence>
<dbReference type="Proteomes" id="UP000252530">
    <property type="component" value="Unassembled WGS sequence"/>
</dbReference>
<evidence type="ECO:0000256" key="7">
    <source>
        <dbReference type="SAM" id="Phobius"/>
    </source>
</evidence>
<feature type="transmembrane region" description="Helical" evidence="7">
    <location>
        <begin position="20"/>
        <end position="41"/>
    </location>
</feature>
<dbReference type="NCBIfam" id="TIGR01000">
    <property type="entry name" value="bacteriocin_acc"/>
    <property type="match status" value="1"/>
</dbReference>
<evidence type="ECO:0000256" key="5">
    <source>
        <dbReference type="ARBA" id="ARBA00022989"/>
    </source>
</evidence>
<evidence type="ECO:0000313" key="12">
    <source>
        <dbReference type="Proteomes" id="UP000252530"/>
    </source>
</evidence>
<dbReference type="AlphaFoldDB" id="A0A366K8F6"/>
<dbReference type="Pfam" id="PF25935">
    <property type="entry name" value="BSH_LcnD"/>
    <property type="match status" value="1"/>
</dbReference>
<evidence type="ECO:0000256" key="3">
    <source>
        <dbReference type="ARBA" id="ARBA00022448"/>
    </source>
</evidence>
<dbReference type="PANTHER" id="PTHR30386">
    <property type="entry name" value="MEMBRANE FUSION SUBUNIT OF EMRAB-TOLC MULTIDRUG EFFLUX PUMP"/>
    <property type="match status" value="1"/>
</dbReference>
<dbReference type="PANTHER" id="PTHR30386:SF26">
    <property type="entry name" value="TRANSPORT PROTEIN COMB"/>
    <property type="match status" value="1"/>
</dbReference>